<dbReference type="Proteomes" id="UP000027059">
    <property type="component" value="Chromosome"/>
</dbReference>
<evidence type="ECO:0000256" key="7">
    <source>
        <dbReference type="ARBA" id="ARBA00023125"/>
    </source>
</evidence>
<evidence type="ECO:0000256" key="8">
    <source>
        <dbReference type="ARBA" id="ARBA00023163"/>
    </source>
</evidence>
<dbReference type="PROSITE" id="PS50044">
    <property type="entry name" value="SIGMA54_3"/>
    <property type="match status" value="1"/>
</dbReference>
<dbReference type="PANTHER" id="PTHR32248">
    <property type="entry name" value="RNA POLYMERASE SIGMA-54 FACTOR"/>
    <property type="match status" value="1"/>
</dbReference>
<dbReference type="GO" id="GO:0001216">
    <property type="term" value="F:DNA-binding transcription activator activity"/>
    <property type="evidence" value="ECO:0007669"/>
    <property type="project" value="InterPro"/>
</dbReference>
<dbReference type="EMBL" id="CP007243">
    <property type="protein sequence ID" value="AIA30391.1"/>
    <property type="molecule type" value="Genomic_DNA"/>
</dbReference>
<dbReference type="HOGENOM" id="CLU_020569_1_1_0"/>
<feature type="region of interest" description="Disordered" evidence="9">
    <location>
        <begin position="45"/>
        <end position="90"/>
    </location>
</feature>
<evidence type="ECO:0000313" key="13">
    <source>
        <dbReference type="Proteomes" id="UP000027059"/>
    </source>
</evidence>
<dbReference type="NCBIfam" id="TIGR02395">
    <property type="entry name" value="rpoN_sigma"/>
    <property type="match status" value="1"/>
</dbReference>
<sequence length="486" mass="56110">MIRQRLEIKLGQKMVMTPQLQQAIHLLMLAKLDLREEILQETQTNPLLELEEEGDWEDSVPESSIDHLPADSENRETVPEEETNPDPLMSWDYSLHEDMDDSGLYQEERSIREDPESDFSYEKVLAAPTTLEDHLIWQISFREMSPVEKELAHFLIGNINEDGYLAVSEEEIPESLRTDPEMFPRVLSWIQECDPPGVGARNLRECLMIQARMLHLEKTVVWSVLESHLDEFMEMKYKGIARALSVSVEDIQEAGKIIRKLEPKPGRPYFRDMAMPISPDVRFYDAGHGEIRVGLNEEGVPRLRIQSAYKSLLKTMEKKDKTREYIEEKLRSAMWFMKSIEQRKKTILRVAEAILRHQEDFFRRGPLGLKPLVLKTIAQDLGLHESTISRVTNQKYAETPFGIVELKFFFSGGLPSQSGSEHSSVSVREKIRDMVHGESKSAPLTDQEIMNRLGKEGIVIARRTVAKYRMELDIPPVNKRKQERAV</sequence>
<dbReference type="GO" id="GO:0003677">
    <property type="term" value="F:DNA binding"/>
    <property type="evidence" value="ECO:0007669"/>
    <property type="project" value="UniProtKB-KW"/>
</dbReference>
<evidence type="ECO:0000256" key="6">
    <source>
        <dbReference type="ARBA" id="ARBA00023082"/>
    </source>
</evidence>
<dbReference type="Gene3D" id="1.10.10.1330">
    <property type="entry name" value="RNA polymerase sigma-54 factor, core-binding domain"/>
    <property type="match status" value="1"/>
</dbReference>
<dbReference type="PROSITE" id="PS00717">
    <property type="entry name" value="SIGMA54_1"/>
    <property type="match status" value="1"/>
</dbReference>
<evidence type="ECO:0000256" key="9">
    <source>
        <dbReference type="SAM" id="MobiDB-lite"/>
    </source>
</evidence>
<evidence type="ECO:0000256" key="2">
    <source>
        <dbReference type="ARBA" id="ARBA00022478"/>
    </source>
</evidence>
<keyword evidence="7" id="KW-0238">DNA-binding</keyword>
<evidence type="ECO:0000256" key="3">
    <source>
        <dbReference type="ARBA" id="ARBA00022679"/>
    </source>
</evidence>
<dbReference type="InterPro" id="IPR000394">
    <property type="entry name" value="RNA_pol_sigma_54"/>
</dbReference>
<keyword evidence="3" id="KW-0808">Transferase</keyword>
<feature type="compositionally biased region" description="Basic and acidic residues" evidence="9">
    <location>
        <begin position="64"/>
        <end position="78"/>
    </location>
</feature>
<keyword evidence="6" id="KW-0731">Sigma factor</keyword>
<keyword evidence="4" id="KW-0548">Nucleotidyltransferase</keyword>
<dbReference type="Gene3D" id="1.10.10.60">
    <property type="entry name" value="Homeodomain-like"/>
    <property type="match status" value="1"/>
</dbReference>
<evidence type="ECO:0000259" key="10">
    <source>
        <dbReference type="Pfam" id="PF04552"/>
    </source>
</evidence>
<keyword evidence="5" id="KW-0805">Transcription regulation</keyword>
<dbReference type="PIRSF" id="PIRSF000774">
    <property type="entry name" value="RpoN"/>
    <property type="match status" value="1"/>
</dbReference>
<dbReference type="Pfam" id="PF00309">
    <property type="entry name" value="Sigma54_AID"/>
    <property type="match status" value="1"/>
</dbReference>
<keyword evidence="8" id="KW-0804">Transcription</keyword>
<name>A0A059XYM2_9BACT</name>
<dbReference type="GO" id="GO:0000428">
    <property type="term" value="C:DNA-directed RNA polymerase complex"/>
    <property type="evidence" value="ECO:0007669"/>
    <property type="project" value="UniProtKB-KW"/>
</dbReference>
<dbReference type="AlphaFoldDB" id="A0A059XYM2"/>
<dbReference type="InterPro" id="IPR007046">
    <property type="entry name" value="RNA_pol_sigma_54_core-bd"/>
</dbReference>
<dbReference type="GO" id="GO:0006352">
    <property type="term" value="P:DNA-templated transcription initiation"/>
    <property type="evidence" value="ECO:0007669"/>
    <property type="project" value="InterPro"/>
</dbReference>
<dbReference type="GO" id="GO:0016779">
    <property type="term" value="F:nucleotidyltransferase activity"/>
    <property type="evidence" value="ECO:0007669"/>
    <property type="project" value="UniProtKB-KW"/>
</dbReference>
<proteinExistence type="inferred from homology"/>
<dbReference type="OrthoDB" id="9814402at2"/>
<comment type="similarity">
    <text evidence="1">Belongs to the sigma-54 factor family.</text>
</comment>
<dbReference type="GO" id="GO:0016987">
    <property type="term" value="F:sigma factor activity"/>
    <property type="evidence" value="ECO:0007669"/>
    <property type="project" value="UniProtKB-KW"/>
</dbReference>
<keyword evidence="2 12" id="KW-0240">DNA-directed RNA polymerase</keyword>
<keyword evidence="13" id="KW-1185">Reference proteome</keyword>
<dbReference type="InterPro" id="IPR007634">
    <property type="entry name" value="RNA_pol_sigma_54_DNA-bd"/>
</dbReference>
<dbReference type="PROSITE" id="PS00718">
    <property type="entry name" value="SIGMA54_2"/>
    <property type="match status" value="1"/>
</dbReference>
<reference evidence="13" key="1">
    <citation type="submission" date="2014-02" db="EMBL/GenBank/DDBJ databases">
        <title>Complete genome sequence and comparative genomic analysis of the nitrogen-fixing bacterium Leptospirillum ferriphilum YSK.</title>
        <authorList>
            <person name="Guo X."/>
            <person name="Yin H."/>
            <person name="Liang Y."/>
            <person name="Hu Q."/>
            <person name="Ma L."/>
            <person name="Xiao Y."/>
            <person name="Zhang X."/>
            <person name="Qiu G."/>
            <person name="Liu X."/>
        </authorList>
    </citation>
    <scope>NUCLEOTIDE SEQUENCE [LARGE SCALE GENOMIC DNA]</scope>
    <source>
        <strain evidence="13">YSK</strain>
    </source>
</reference>
<evidence type="ECO:0000313" key="12">
    <source>
        <dbReference type="EMBL" id="AIA30391.1"/>
    </source>
</evidence>
<accession>A0A059XYM2</accession>
<feature type="domain" description="RNA polymerase sigma factor 54 core-binding" evidence="11">
    <location>
        <begin position="121"/>
        <end position="309"/>
    </location>
</feature>
<protein>
    <submittedName>
        <fullName evidence="12">DNA-directed RNA polymerase subunit sigma-24</fullName>
    </submittedName>
</protein>
<dbReference type="InterPro" id="IPR038709">
    <property type="entry name" value="RpoN_core-bd_sf"/>
</dbReference>
<evidence type="ECO:0000256" key="4">
    <source>
        <dbReference type="ARBA" id="ARBA00022695"/>
    </source>
</evidence>
<dbReference type="Pfam" id="PF04552">
    <property type="entry name" value="Sigma54_DBD"/>
    <property type="match status" value="1"/>
</dbReference>
<dbReference type="PRINTS" id="PR00045">
    <property type="entry name" value="SIGMA54FCT"/>
</dbReference>
<dbReference type="KEGG" id="lfp:Y981_05250"/>
<dbReference type="PANTHER" id="PTHR32248:SF4">
    <property type="entry name" value="RNA POLYMERASE SIGMA-54 FACTOR"/>
    <property type="match status" value="1"/>
</dbReference>
<dbReference type="RefSeq" id="WP_038505098.1">
    <property type="nucleotide sequence ID" value="NZ_CP007243.1"/>
</dbReference>
<gene>
    <name evidence="12" type="ORF">Y981_05250</name>
</gene>
<reference evidence="12 13" key="2">
    <citation type="journal article" date="2015" name="Biomed. Res. Int.">
        <title>Effects of Arsenite Resistance on the Growth and Functional Gene Expression of Leptospirillum ferriphilum and Acidithiobacillus thiooxidans in Pure Culture and Coculture.</title>
        <authorList>
            <person name="Jiang H."/>
            <person name="Liang Y."/>
            <person name="Yin H."/>
            <person name="Xiao Y."/>
            <person name="Guo X."/>
            <person name="Xu Y."/>
            <person name="Hu Q."/>
            <person name="Liu H."/>
            <person name="Liu X."/>
        </authorList>
    </citation>
    <scope>NUCLEOTIDE SEQUENCE [LARGE SCALE GENOMIC DNA]</scope>
    <source>
        <strain evidence="12 13">YSK</strain>
    </source>
</reference>
<organism evidence="12 13">
    <name type="scientific">Leptospirillum ferriphilum YSK</name>
    <dbReference type="NCBI Taxonomy" id="1441628"/>
    <lineage>
        <taxon>Bacteria</taxon>
        <taxon>Pseudomonadati</taxon>
        <taxon>Nitrospirota</taxon>
        <taxon>Nitrospiria</taxon>
        <taxon>Nitrospirales</taxon>
        <taxon>Nitrospiraceae</taxon>
        <taxon>Leptospirillum</taxon>
    </lineage>
</organism>
<feature type="domain" description="RNA polymerase sigma factor 54 DNA-binding" evidence="10">
    <location>
        <begin position="324"/>
        <end position="482"/>
    </location>
</feature>
<feature type="compositionally biased region" description="Acidic residues" evidence="9">
    <location>
        <begin position="49"/>
        <end position="60"/>
    </location>
</feature>
<evidence type="ECO:0000259" key="11">
    <source>
        <dbReference type="Pfam" id="PF04963"/>
    </source>
</evidence>
<dbReference type="Pfam" id="PF04963">
    <property type="entry name" value="Sigma54_CBD"/>
    <property type="match status" value="1"/>
</dbReference>
<evidence type="ECO:0000256" key="5">
    <source>
        <dbReference type="ARBA" id="ARBA00023015"/>
    </source>
</evidence>
<evidence type="ECO:0000256" key="1">
    <source>
        <dbReference type="ARBA" id="ARBA00008798"/>
    </source>
</evidence>